<gene>
    <name evidence="1" type="ORF">GMA92_07270</name>
</gene>
<dbReference type="Proteomes" id="UP000487649">
    <property type="component" value="Unassembled WGS sequence"/>
</dbReference>
<sequence>MKKYESFLVGVCVGGVMGAFITKKWMDSKSSVNVKHQDVTPQKEEIDLDELTDELERLSQRVDALQ</sequence>
<reference evidence="1 2" key="1">
    <citation type="journal article" date="2019" name="Nat. Med.">
        <title>A library of human gut bacterial isolates paired with longitudinal multiomics data enables mechanistic microbiome research.</title>
        <authorList>
            <person name="Poyet M."/>
            <person name="Groussin M."/>
            <person name="Gibbons S.M."/>
            <person name="Avila-Pacheco J."/>
            <person name="Jiang X."/>
            <person name="Kearney S.M."/>
            <person name="Perrotta A.R."/>
            <person name="Berdy B."/>
            <person name="Zhao S."/>
            <person name="Lieberman T.D."/>
            <person name="Swanson P.K."/>
            <person name="Smith M."/>
            <person name="Roesemann S."/>
            <person name="Alexander J.E."/>
            <person name="Rich S.A."/>
            <person name="Livny J."/>
            <person name="Vlamakis H."/>
            <person name="Clish C."/>
            <person name="Bullock K."/>
            <person name="Deik A."/>
            <person name="Scott J."/>
            <person name="Pierce K.A."/>
            <person name="Xavier R.J."/>
            <person name="Alm E.J."/>
        </authorList>
    </citation>
    <scope>NUCLEOTIDE SEQUENCE [LARGE SCALE GENOMIC DNA]</scope>
    <source>
        <strain evidence="1 2">BIOML-A198</strain>
    </source>
</reference>
<protein>
    <submittedName>
        <fullName evidence="1">Uncharacterized protein</fullName>
    </submittedName>
</protein>
<comment type="caution">
    <text evidence="1">The sequence shown here is derived from an EMBL/GenBank/DDBJ whole genome shotgun (WGS) entry which is preliminary data.</text>
</comment>
<evidence type="ECO:0000313" key="1">
    <source>
        <dbReference type="EMBL" id="MTK21220.1"/>
    </source>
</evidence>
<dbReference type="AlphaFoldDB" id="A0A9X4XG64"/>
<dbReference type="EMBL" id="WMQE01000013">
    <property type="protein sequence ID" value="MTK21220.1"/>
    <property type="molecule type" value="Genomic_DNA"/>
</dbReference>
<dbReference type="GeneID" id="60059540"/>
<accession>A0A9X4XG64</accession>
<proteinExistence type="predicted"/>
<name>A0A9X4XG64_9FIRM</name>
<evidence type="ECO:0000313" key="2">
    <source>
        <dbReference type="Proteomes" id="UP000487649"/>
    </source>
</evidence>
<dbReference type="RefSeq" id="WP_040764131.1">
    <property type="nucleotide sequence ID" value="NZ_CABJBH010000004.1"/>
</dbReference>
<organism evidence="1 2">
    <name type="scientific">Turicibacter sanguinis</name>
    <dbReference type="NCBI Taxonomy" id="154288"/>
    <lineage>
        <taxon>Bacteria</taxon>
        <taxon>Bacillati</taxon>
        <taxon>Bacillota</taxon>
        <taxon>Erysipelotrichia</taxon>
        <taxon>Erysipelotrichales</taxon>
        <taxon>Turicibacteraceae</taxon>
        <taxon>Turicibacter</taxon>
    </lineage>
</organism>